<sequence>MSDIPKCMDKKTFSDLALKFHEDKNTGCSPGDLILTKQKMQKLLTNKKAQIEKYGSFSEESLDKCNKDQIRSSYNADKNAASADNNDNNKCIQSASLLSTVPPECTIPGPQPQIKELMEAAFQYPAVAAAEAAAEVATDVLKNSGNKALVEIATKKALGLEDANMLNELSKDPIVAAELEKFKGELGGVVEKSIGDVSKTIKEPIENAAKELATGVITAGTTALASVSGPLVPLATIAGTAGQLVNEATAVVDAVKDAEKDVSHAMSQVTDVQNAIDDAAKRAKDAANAAIPSIPNVEVPKISEVNVTIPNRIVPPNYDRVTFGPNRNDFPAGEEGYAEYEKAQEAFQEQKKKNRATEATKATEAKKSTLPKLQSGPGVVPEQIITNEPQSASVGGSRKRRRIHKLSRRIERTLRRVQKKYGLRDDKNSFLRRTLRSNKP</sequence>
<feature type="compositionally biased region" description="Polar residues" evidence="1">
    <location>
        <begin position="384"/>
        <end position="394"/>
    </location>
</feature>
<organism evidence="2">
    <name type="scientific">viral metagenome</name>
    <dbReference type="NCBI Taxonomy" id="1070528"/>
    <lineage>
        <taxon>unclassified sequences</taxon>
        <taxon>metagenomes</taxon>
        <taxon>organismal metagenomes</taxon>
    </lineage>
</organism>
<protein>
    <submittedName>
        <fullName evidence="2">Uncharacterized protein</fullName>
    </submittedName>
</protein>
<name>A0A6C0M110_9ZZZZ</name>
<reference evidence="2" key="1">
    <citation type="journal article" date="2020" name="Nature">
        <title>Giant virus diversity and host interactions through global metagenomics.</title>
        <authorList>
            <person name="Schulz F."/>
            <person name="Roux S."/>
            <person name="Paez-Espino D."/>
            <person name="Jungbluth S."/>
            <person name="Walsh D.A."/>
            <person name="Denef V.J."/>
            <person name="McMahon K.D."/>
            <person name="Konstantinidis K.T."/>
            <person name="Eloe-Fadrosh E.A."/>
            <person name="Kyrpides N.C."/>
            <person name="Woyke T."/>
        </authorList>
    </citation>
    <scope>NUCLEOTIDE SEQUENCE</scope>
    <source>
        <strain evidence="2">GVMAG-S-1035124-57</strain>
    </source>
</reference>
<feature type="compositionally biased region" description="Basic and acidic residues" evidence="1">
    <location>
        <begin position="349"/>
        <end position="367"/>
    </location>
</feature>
<feature type="compositionally biased region" description="Basic residues" evidence="1">
    <location>
        <begin position="397"/>
        <end position="407"/>
    </location>
</feature>
<dbReference type="AlphaFoldDB" id="A0A6C0M110"/>
<accession>A0A6C0M110</accession>
<proteinExistence type="predicted"/>
<feature type="region of interest" description="Disordered" evidence="1">
    <location>
        <begin position="349"/>
        <end position="410"/>
    </location>
</feature>
<dbReference type="EMBL" id="MN740633">
    <property type="protein sequence ID" value="QHU36213.1"/>
    <property type="molecule type" value="Genomic_DNA"/>
</dbReference>
<evidence type="ECO:0000256" key="1">
    <source>
        <dbReference type="SAM" id="MobiDB-lite"/>
    </source>
</evidence>
<evidence type="ECO:0000313" key="2">
    <source>
        <dbReference type="EMBL" id="QHU36213.1"/>
    </source>
</evidence>